<name>A0A095CQB9_PISSA</name>
<accession>A0A095CQB9</accession>
<evidence type="ECO:0000313" key="1">
    <source>
        <dbReference type="EMBL" id="ALB23748.1"/>
    </source>
</evidence>
<dbReference type="RefSeq" id="WP_016209685.1">
    <property type="nucleotide sequence ID" value="NZ_CP012413.1"/>
</dbReference>
<dbReference type="STRING" id="1238.AWJ11_12910"/>
<sequence>MNHETILNRVMNLYEGYNFFYNEKRINYKDVLSITKPIIELILKKAKLTYKFLFNDEFSYRKKRLEGQDGEYIFFDVTEDVFFIIALIIVDIIEEMVASGNKDIHIDKYVR</sequence>
<gene>
    <name evidence="1" type="ORF">KU39_2572</name>
    <name evidence="2" type="ORF">Psal009_02766</name>
</gene>
<dbReference type="OrthoDB" id="9882011at2"/>
<evidence type="ECO:0000313" key="3">
    <source>
        <dbReference type="Proteomes" id="UP000029558"/>
    </source>
</evidence>
<dbReference type="EMBL" id="CP038908">
    <property type="protein sequence ID" value="QGO06833.1"/>
    <property type="molecule type" value="Genomic_DNA"/>
</dbReference>
<reference evidence="2 4" key="3">
    <citation type="submission" date="2019-04" db="EMBL/GenBank/DDBJ databases">
        <title>Complete genome sequencing of Piscirickettsia salmonis strain Psal-009.</title>
        <authorList>
            <person name="Schober I."/>
            <person name="Bunk B."/>
            <person name="Sproer C."/>
            <person name="Carril G.P."/>
            <person name="Riedel T."/>
            <person name="Flores-Herrera P.A."/>
            <person name="Nourdin-Galindo G."/>
            <person name="Marshall S.H."/>
            <person name="Overmann J."/>
        </authorList>
    </citation>
    <scope>NUCLEOTIDE SEQUENCE [LARGE SCALE GENOMIC DNA]</scope>
    <source>
        <strain evidence="2 4">Psal-009</strain>
    </source>
</reference>
<reference evidence="1 3" key="1">
    <citation type="journal article" date="2014" name="Genome Announc.">
        <title>Comparative Genome Analysis of Two Isolates of the Fish Pathogen Piscirickettsia salmonis from Different Hosts Reveals Major Differences in Virulence-Associated Secretion Systems.</title>
        <authorList>
            <person name="Bohle H."/>
            <person name="Henriquez P."/>
            <person name="Grothusen H."/>
            <person name="Navas E."/>
            <person name="Sandoval A."/>
            <person name="Bustamante F."/>
            <person name="Bustos P."/>
            <person name="Mancilla M."/>
        </authorList>
    </citation>
    <scope>NUCLEOTIDE SEQUENCE [LARGE SCALE GENOMIC DNA]</scope>
    <source>
        <strain evidence="3">B1-32597</strain>
        <strain evidence="1">PM32597B1</strain>
    </source>
</reference>
<dbReference type="EMBL" id="CP012508">
    <property type="protein sequence ID" value="ALB23748.1"/>
    <property type="molecule type" value="Genomic_DNA"/>
</dbReference>
<protein>
    <submittedName>
        <fullName evidence="2">Uncharacterized protein</fullName>
    </submittedName>
</protein>
<dbReference type="Proteomes" id="UP000029558">
    <property type="component" value="Chromosome"/>
</dbReference>
<evidence type="ECO:0000313" key="4">
    <source>
        <dbReference type="Proteomes" id="UP000422232"/>
    </source>
</evidence>
<dbReference type="Proteomes" id="UP000422232">
    <property type="component" value="Chromosome"/>
</dbReference>
<reference evidence="1" key="2">
    <citation type="submission" date="2015-08" db="EMBL/GenBank/DDBJ databases">
        <title>Complete genome sequence of Piscirickettsia salmonis strain PM32597B1.</title>
        <authorList>
            <person name="Bohle H."/>
            <person name="Henriquez P."/>
            <person name="Navas E."/>
            <person name="Grothusen H."/>
            <person name="Bustamante F."/>
            <person name="Bustos P."/>
            <person name="Bustos P."/>
            <person name="Mancilla M."/>
        </authorList>
    </citation>
    <scope>NUCLEOTIDE SEQUENCE</scope>
    <source>
        <strain evidence="1">PM32597B1</strain>
    </source>
</reference>
<dbReference type="AlphaFoldDB" id="A0A095CQB9"/>
<keyword evidence="4" id="KW-1185">Reference proteome</keyword>
<dbReference type="GeneID" id="66740101"/>
<proteinExistence type="predicted"/>
<organism evidence="2 4">
    <name type="scientific">Piscirickettsia salmonis</name>
    <dbReference type="NCBI Taxonomy" id="1238"/>
    <lineage>
        <taxon>Bacteria</taxon>
        <taxon>Pseudomonadati</taxon>
        <taxon>Pseudomonadota</taxon>
        <taxon>Gammaproteobacteria</taxon>
        <taxon>Thiotrichales</taxon>
        <taxon>Piscirickettsiaceae</taxon>
        <taxon>Piscirickettsia</taxon>
    </lineage>
</organism>
<evidence type="ECO:0000313" key="2">
    <source>
        <dbReference type="EMBL" id="QGO06833.1"/>
    </source>
</evidence>